<evidence type="ECO:0000313" key="3">
    <source>
        <dbReference type="Proteomes" id="UP001357485"/>
    </source>
</evidence>
<evidence type="ECO:0000313" key="2">
    <source>
        <dbReference type="EMBL" id="KAK5241312.1"/>
    </source>
</evidence>
<feature type="compositionally biased region" description="Polar residues" evidence="1">
    <location>
        <begin position="49"/>
        <end position="69"/>
    </location>
</feature>
<proteinExistence type="predicted"/>
<sequence length="176" mass="19830">MGRYVGLKKPHQLTAEHLNVLNVSLHPPQESEDLLPSDSERQLYMPPNSWLQTPDVNATEPSTHPSLMSNGKPMPDQSAFCLRLKELLVDNDDAFRVLARTTRPGRTPQRLAHFRKFWEGLDVMSQYWDSSLDDYYLAEDRTKPEQAHGPTSDATLSEVSGMDLEANSGDTDGHEP</sequence>
<organism evidence="2 3">
    <name type="scientific">Cryomyces antarcticus</name>
    <dbReference type="NCBI Taxonomy" id="329879"/>
    <lineage>
        <taxon>Eukaryota</taxon>
        <taxon>Fungi</taxon>
        <taxon>Dikarya</taxon>
        <taxon>Ascomycota</taxon>
        <taxon>Pezizomycotina</taxon>
        <taxon>Dothideomycetes</taxon>
        <taxon>Dothideomycetes incertae sedis</taxon>
        <taxon>Cryomyces</taxon>
    </lineage>
</organism>
<gene>
    <name evidence="2" type="ORF">LTR16_009511</name>
</gene>
<feature type="non-terminal residue" evidence="2">
    <location>
        <position position="176"/>
    </location>
</feature>
<accession>A0ABR0LTT1</accession>
<protein>
    <recommendedName>
        <fullName evidence="4">ASX DEUBAD domain-containing protein</fullName>
    </recommendedName>
</protein>
<name>A0ABR0LTT1_9PEZI</name>
<feature type="region of interest" description="Disordered" evidence="1">
    <location>
        <begin position="28"/>
        <end position="72"/>
    </location>
</feature>
<dbReference type="EMBL" id="JAVRRA010010702">
    <property type="protein sequence ID" value="KAK5241312.1"/>
    <property type="molecule type" value="Genomic_DNA"/>
</dbReference>
<comment type="caution">
    <text evidence="2">The sequence shown here is derived from an EMBL/GenBank/DDBJ whole genome shotgun (WGS) entry which is preliminary data.</text>
</comment>
<evidence type="ECO:0000256" key="1">
    <source>
        <dbReference type="SAM" id="MobiDB-lite"/>
    </source>
</evidence>
<keyword evidence="3" id="KW-1185">Reference proteome</keyword>
<evidence type="ECO:0008006" key="4">
    <source>
        <dbReference type="Google" id="ProtNLM"/>
    </source>
</evidence>
<dbReference type="Proteomes" id="UP001357485">
    <property type="component" value="Unassembled WGS sequence"/>
</dbReference>
<feature type="region of interest" description="Disordered" evidence="1">
    <location>
        <begin position="141"/>
        <end position="176"/>
    </location>
</feature>
<reference evidence="2 3" key="1">
    <citation type="submission" date="2023-08" db="EMBL/GenBank/DDBJ databases">
        <title>Black Yeasts Isolated from many extreme environments.</title>
        <authorList>
            <person name="Coleine C."/>
            <person name="Stajich J.E."/>
            <person name="Selbmann L."/>
        </authorList>
    </citation>
    <scope>NUCLEOTIDE SEQUENCE [LARGE SCALE GENOMIC DNA]</scope>
    <source>
        <strain evidence="2 3">CCFEE 536</strain>
    </source>
</reference>